<evidence type="ECO:0000313" key="3">
    <source>
        <dbReference type="EMBL" id="KAF9486290.1"/>
    </source>
</evidence>
<organism evidence="3 4">
    <name type="scientific">Pholiota conissans</name>
    <dbReference type="NCBI Taxonomy" id="109636"/>
    <lineage>
        <taxon>Eukaryota</taxon>
        <taxon>Fungi</taxon>
        <taxon>Dikarya</taxon>
        <taxon>Basidiomycota</taxon>
        <taxon>Agaricomycotina</taxon>
        <taxon>Agaricomycetes</taxon>
        <taxon>Agaricomycetidae</taxon>
        <taxon>Agaricales</taxon>
        <taxon>Agaricineae</taxon>
        <taxon>Strophariaceae</taxon>
        <taxon>Pholiota</taxon>
    </lineage>
</organism>
<sequence length="539" mass="60694">MASNHILEKKPHICPPSNAIHPADRWESLFVYSFICKFTNLRHKVEGLESPMDLEEALMLKEPNNIITQLLVHFVVNLKPQTRNLSTDQISTTVASVLAEYLKTSERTIFWDENLKANVDPFEGLEGGFFNTSWDFKLKILRQLVELQLCHSPEIKATIDNAWGVVHNKHKKTAATVPMVDPSDPKSYENLKLVPIGQDSQRKRYWVADDSPRLYVSTNPWKMTATFQTISSTREEYLQIIEDLKAIAPKEIKKGQKRTKLEACHIALIKDLEGRIEAIDSELARVSKVRKKIEQKRLLLAQAEIRQTRTRRRTQKPDYVYNNDVDSEDDGDEYRYQDEQQDEEYEQDSLSFDDGPRRGRGGTSTMGTRRSVRSAVVNSNGKREGSSDSGLWRGERRSSRLGGPDVFHDTEPSRKRARTEESTESVHSNDAAFADKTVVSNGVRVKASGAAALKPTEIALEEIAGKKRSKFWVYAVEPIPNAQPPPADLPSNQSGNDHGDVEMDGSHTNGTSRSLASNGHPNAIHHDKSSQGSFSPTHL</sequence>
<dbReference type="Proteomes" id="UP000807469">
    <property type="component" value="Unassembled WGS sequence"/>
</dbReference>
<feature type="coiled-coil region" evidence="1">
    <location>
        <begin position="269"/>
        <end position="306"/>
    </location>
</feature>
<evidence type="ECO:0000313" key="4">
    <source>
        <dbReference type="Proteomes" id="UP000807469"/>
    </source>
</evidence>
<protein>
    <recommendedName>
        <fullName evidence="5">WHIM1 domain-containing protein</fullName>
    </recommendedName>
</protein>
<feature type="region of interest" description="Disordered" evidence="2">
    <location>
        <begin position="479"/>
        <end position="539"/>
    </location>
</feature>
<proteinExistence type="predicted"/>
<gene>
    <name evidence="3" type="ORF">BDN70DRAFT_869765</name>
</gene>
<accession>A0A9P5ZFU0</accession>
<dbReference type="OrthoDB" id="205403at2759"/>
<name>A0A9P5ZFU0_9AGAR</name>
<feature type="compositionally biased region" description="Polar residues" evidence="2">
    <location>
        <begin position="530"/>
        <end position="539"/>
    </location>
</feature>
<comment type="caution">
    <text evidence="3">The sequence shown here is derived from an EMBL/GenBank/DDBJ whole genome shotgun (WGS) entry which is preliminary data.</text>
</comment>
<dbReference type="PANTHER" id="PTHR42107:SF1">
    <property type="entry name" value="WHIM1 DOMAIN-CONTAINING PROTEIN"/>
    <property type="match status" value="1"/>
</dbReference>
<feature type="compositionally biased region" description="Polar residues" evidence="2">
    <location>
        <begin position="506"/>
        <end position="520"/>
    </location>
</feature>
<keyword evidence="1" id="KW-0175">Coiled coil</keyword>
<reference evidence="3" key="1">
    <citation type="submission" date="2020-11" db="EMBL/GenBank/DDBJ databases">
        <authorList>
            <consortium name="DOE Joint Genome Institute"/>
            <person name="Ahrendt S."/>
            <person name="Riley R."/>
            <person name="Andreopoulos W."/>
            <person name="Labutti K."/>
            <person name="Pangilinan J."/>
            <person name="Ruiz-Duenas F.J."/>
            <person name="Barrasa J.M."/>
            <person name="Sanchez-Garcia M."/>
            <person name="Camarero S."/>
            <person name="Miyauchi S."/>
            <person name="Serrano A."/>
            <person name="Linde D."/>
            <person name="Babiker R."/>
            <person name="Drula E."/>
            <person name="Ayuso-Fernandez I."/>
            <person name="Pacheco R."/>
            <person name="Padilla G."/>
            <person name="Ferreira P."/>
            <person name="Barriuso J."/>
            <person name="Kellner H."/>
            <person name="Castanera R."/>
            <person name="Alfaro M."/>
            <person name="Ramirez L."/>
            <person name="Pisabarro A.G."/>
            <person name="Kuo A."/>
            <person name="Tritt A."/>
            <person name="Lipzen A."/>
            <person name="He G."/>
            <person name="Yan M."/>
            <person name="Ng V."/>
            <person name="Cullen D."/>
            <person name="Martin F."/>
            <person name="Rosso M.-N."/>
            <person name="Henrissat B."/>
            <person name="Hibbett D."/>
            <person name="Martinez A.T."/>
            <person name="Grigoriev I.V."/>
        </authorList>
    </citation>
    <scope>NUCLEOTIDE SEQUENCE</scope>
    <source>
        <strain evidence="3">CIRM-BRFM 674</strain>
    </source>
</reference>
<evidence type="ECO:0008006" key="5">
    <source>
        <dbReference type="Google" id="ProtNLM"/>
    </source>
</evidence>
<evidence type="ECO:0000256" key="1">
    <source>
        <dbReference type="SAM" id="Coils"/>
    </source>
</evidence>
<dbReference type="PANTHER" id="PTHR42107">
    <property type="entry name" value="YALI0D24453P"/>
    <property type="match status" value="1"/>
</dbReference>
<dbReference type="AlphaFoldDB" id="A0A9P5ZFU0"/>
<dbReference type="EMBL" id="MU155130">
    <property type="protein sequence ID" value="KAF9486290.1"/>
    <property type="molecule type" value="Genomic_DNA"/>
</dbReference>
<feature type="compositionally biased region" description="Basic and acidic residues" evidence="2">
    <location>
        <begin position="406"/>
        <end position="421"/>
    </location>
</feature>
<keyword evidence="4" id="KW-1185">Reference proteome</keyword>
<evidence type="ECO:0000256" key="2">
    <source>
        <dbReference type="SAM" id="MobiDB-lite"/>
    </source>
</evidence>
<feature type="region of interest" description="Disordered" evidence="2">
    <location>
        <begin position="308"/>
        <end position="437"/>
    </location>
</feature>